<dbReference type="Proteomes" id="UP000198341">
    <property type="component" value="Chromosome 7"/>
</dbReference>
<evidence type="ECO:0000256" key="1">
    <source>
        <dbReference type="SAM" id="MobiDB-lite"/>
    </source>
</evidence>
<dbReference type="Pfam" id="PF00226">
    <property type="entry name" value="DnaJ"/>
    <property type="match status" value="1"/>
</dbReference>
<dbReference type="GO" id="GO:0051082">
    <property type="term" value="F:unfolded protein binding"/>
    <property type="evidence" value="ECO:0007669"/>
    <property type="project" value="TreeGrafter"/>
</dbReference>
<dbReference type="eggNOG" id="KOG0714">
    <property type="taxonomic scope" value="Eukaryota"/>
</dbReference>
<dbReference type="GO" id="GO:0005737">
    <property type="term" value="C:cytoplasm"/>
    <property type="evidence" value="ECO:0007669"/>
    <property type="project" value="TreeGrafter"/>
</dbReference>
<evidence type="ECO:0000259" key="2">
    <source>
        <dbReference type="PROSITE" id="PS50076"/>
    </source>
</evidence>
<dbReference type="STRING" id="41875.K8FHS9"/>
<dbReference type="InterPro" id="IPR001623">
    <property type="entry name" value="DnaJ_domain"/>
</dbReference>
<dbReference type="PANTHER" id="PTHR43096:SF10">
    <property type="entry name" value="CHAPERONE PROTEIN DNAJ A6, CHLOROPLASTIC"/>
    <property type="match status" value="1"/>
</dbReference>
<evidence type="ECO:0000313" key="3">
    <source>
        <dbReference type="EMBL" id="CCO66134.1"/>
    </source>
</evidence>
<dbReference type="CDD" id="cd06257">
    <property type="entry name" value="DnaJ"/>
    <property type="match status" value="1"/>
</dbReference>
<dbReference type="KEGG" id="bpg:Bathy07g00840"/>
<feature type="region of interest" description="Disordered" evidence="1">
    <location>
        <begin position="56"/>
        <end position="80"/>
    </location>
</feature>
<feature type="compositionally biased region" description="Low complexity" evidence="1">
    <location>
        <begin position="67"/>
        <end position="78"/>
    </location>
</feature>
<dbReference type="AlphaFoldDB" id="K8FHS9"/>
<dbReference type="InterPro" id="IPR036869">
    <property type="entry name" value="J_dom_sf"/>
</dbReference>
<dbReference type="SMART" id="SM00271">
    <property type="entry name" value="DnaJ"/>
    <property type="match status" value="1"/>
</dbReference>
<feature type="region of interest" description="Disordered" evidence="1">
    <location>
        <begin position="155"/>
        <end position="202"/>
    </location>
</feature>
<dbReference type="SUPFAM" id="SSF46565">
    <property type="entry name" value="Chaperone J-domain"/>
    <property type="match status" value="1"/>
</dbReference>
<feature type="compositionally biased region" description="Basic and acidic residues" evidence="1">
    <location>
        <begin position="251"/>
        <end position="274"/>
    </location>
</feature>
<dbReference type="OrthoDB" id="495069at2759"/>
<name>K8FHS9_9CHLO</name>
<dbReference type="GO" id="GO:0042026">
    <property type="term" value="P:protein refolding"/>
    <property type="evidence" value="ECO:0007669"/>
    <property type="project" value="TreeGrafter"/>
</dbReference>
<dbReference type="PANTHER" id="PTHR43096">
    <property type="entry name" value="DNAJ HOMOLOG 1, MITOCHONDRIAL-RELATED"/>
    <property type="match status" value="1"/>
</dbReference>
<protein>
    <submittedName>
        <fullName evidence="3">Chaperone protein DnaJ</fullName>
    </submittedName>
</protein>
<keyword evidence="4" id="KW-1185">Reference proteome</keyword>
<gene>
    <name evidence="3" type="ORF">Bathy07g00840</name>
</gene>
<evidence type="ECO:0000313" key="4">
    <source>
        <dbReference type="Proteomes" id="UP000198341"/>
    </source>
</evidence>
<feature type="compositionally biased region" description="Low complexity" evidence="1">
    <location>
        <begin position="164"/>
        <end position="193"/>
    </location>
</feature>
<proteinExistence type="predicted"/>
<dbReference type="RefSeq" id="XP_007512046.1">
    <property type="nucleotide sequence ID" value="XM_007511984.1"/>
</dbReference>
<organism evidence="3 4">
    <name type="scientific">Bathycoccus prasinos</name>
    <dbReference type="NCBI Taxonomy" id="41875"/>
    <lineage>
        <taxon>Eukaryota</taxon>
        <taxon>Viridiplantae</taxon>
        <taxon>Chlorophyta</taxon>
        <taxon>Mamiellophyceae</taxon>
        <taxon>Mamiellales</taxon>
        <taxon>Bathycoccaceae</taxon>
        <taxon>Bathycoccus</taxon>
    </lineage>
</organism>
<feature type="domain" description="J" evidence="2">
    <location>
        <begin position="85"/>
        <end position="152"/>
    </location>
</feature>
<feature type="compositionally biased region" description="Low complexity" evidence="1">
    <location>
        <begin position="282"/>
        <end position="302"/>
    </location>
</feature>
<reference evidence="3 4" key="1">
    <citation type="submission" date="2011-10" db="EMBL/GenBank/DDBJ databases">
        <authorList>
            <person name="Genoscope - CEA"/>
        </authorList>
    </citation>
    <scope>NUCLEOTIDE SEQUENCE [LARGE SCALE GENOMIC DNA]</scope>
    <source>
        <strain evidence="3 4">RCC 1105</strain>
    </source>
</reference>
<dbReference type="PRINTS" id="PR00625">
    <property type="entry name" value="JDOMAIN"/>
</dbReference>
<dbReference type="GeneID" id="19014574"/>
<sequence>MTTTRTLYAHAHATRVEKNNTNTFNNRRFERRYFRTRDRMRTETIRRSFVSLRVDDDDDGRRRRNARTAASSSSSNAPFDDDSEDLYEILNLSQPYESLTKRDIKTAFRKRALETHPDRNKKPNASEEFNKCKRAYNTLSDDRLRKEYDRKRLFWKKNGGGNGSSSRPWTTTTSASSSSSSSSYARPPKQQQRQKAEEEETFYGFSDFFRDVEKEFEERERRKGRDPSKPKSIWEELETLGEEFVEFLEENERKDFQKYDDAREEEAKKTRNDDSTNGGGNSSASRESSSYSKSSSSASSKATIPPKSDDDKANKKVAAKDESVEDMLRALKKQMGKS</sequence>
<dbReference type="PROSITE" id="PS50076">
    <property type="entry name" value="DNAJ_2"/>
    <property type="match status" value="1"/>
</dbReference>
<dbReference type="Gene3D" id="1.10.287.110">
    <property type="entry name" value="DnaJ domain"/>
    <property type="match status" value="1"/>
</dbReference>
<dbReference type="EMBL" id="FO082272">
    <property type="protein sequence ID" value="CCO66134.1"/>
    <property type="molecule type" value="Genomic_DNA"/>
</dbReference>
<feature type="compositionally biased region" description="Basic and acidic residues" evidence="1">
    <location>
        <begin position="307"/>
        <end position="329"/>
    </location>
</feature>
<feature type="region of interest" description="Disordered" evidence="1">
    <location>
        <begin position="251"/>
        <end position="338"/>
    </location>
</feature>
<accession>K8FHS9</accession>